<dbReference type="InterPro" id="IPR017972">
    <property type="entry name" value="Cyt_P450_CS"/>
</dbReference>
<dbReference type="Pfam" id="PF00067">
    <property type="entry name" value="p450"/>
    <property type="match status" value="1"/>
</dbReference>
<keyword evidence="6 10" id="KW-0560">Oxidoreductase</keyword>
<dbReference type="InParanoid" id="A0A0D0DVS7"/>
<dbReference type="OrthoDB" id="2789670at2759"/>
<proteinExistence type="inferred from homology"/>
<feature type="transmembrane region" description="Helical" evidence="11">
    <location>
        <begin position="6"/>
        <end position="27"/>
    </location>
</feature>
<evidence type="ECO:0000256" key="5">
    <source>
        <dbReference type="ARBA" id="ARBA00022723"/>
    </source>
</evidence>
<evidence type="ECO:0008006" key="14">
    <source>
        <dbReference type="Google" id="ProtNLM"/>
    </source>
</evidence>
<comment type="similarity">
    <text evidence="3 10">Belongs to the cytochrome P450 family.</text>
</comment>
<keyword evidence="7 9" id="KW-0408">Iron</keyword>
<feature type="binding site" description="axial binding residue" evidence="9">
    <location>
        <position position="436"/>
    </location>
    <ligand>
        <name>heme</name>
        <dbReference type="ChEBI" id="CHEBI:30413"/>
    </ligand>
    <ligandPart>
        <name>Fe</name>
        <dbReference type="ChEBI" id="CHEBI:18248"/>
    </ligandPart>
</feature>
<dbReference type="InterPro" id="IPR050364">
    <property type="entry name" value="Cytochrome_P450_fung"/>
</dbReference>
<gene>
    <name evidence="12" type="ORF">PAXRUDRAFT_823135</name>
</gene>
<organism evidence="12 13">
    <name type="scientific">Paxillus rubicundulus Ve08.2h10</name>
    <dbReference type="NCBI Taxonomy" id="930991"/>
    <lineage>
        <taxon>Eukaryota</taxon>
        <taxon>Fungi</taxon>
        <taxon>Dikarya</taxon>
        <taxon>Basidiomycota</taxon>
        <taxon>Agaricomycotina</taxon>
        <taxon>Agaricomycetes</taxon>
        <taxon>Agaricomycetidae</taxon>
        <taxon>Boletales</taxon>
        <taxon>Paxilineae</taxon>
        <taxon>Paxillaceae</taxon>
        <taxon>Paxillus</taxon>
    </lineage>
</organism>
<dbReference type="GO" id="GO:0016705">
    <property type="term" value="F:oxidoreductase activity, acting on paired donors, with incorporation or reduction of molecular oxygen"/>
    <property type="evidence" value="ECO:0007669"/>
    <property type="project" value="InterPro"/>
</dbReference>
<sequence length="507" mass="56821">MLQFGSLPPTLVVPAIIVFLSSAWLTIRSMSFSKKSFPLPPSPPSARLLGHDVALQKKPFLKVGSWIDEYGPLVSLRTGTTKYVVIGRHQAAIDIMEKQGSSLVDRPRYVAAGQLLGGGLRILLTPAGERFRRMRRALHTHLQPKVAQKYELLQMLHARDTVLGLLDTPDQYQDHARTYAASIVLKVAYGKNTATHATDPDVVEVKKSLERYRVALQPGAYLVDIFPFLQYLPWYGRELRSGHIQDRSLFQRQLDAVKLQMNSPDAGPSFGKFLLERETDFGLTEAEMAFLAGGFFTAGSDTTALSICNSMLAAARHPEAQAMVHAELDKIIGNHRVPTFDDGDSLPVLRAFILESMRWRPLVPMGLPHRATEDIIWGDYCIPAGTTVYGNHWAISRDPEVFPDPEKFDLGRWLSSDGKLRDDLKFPYFGFGRRVCPGQHVASRSVFINTLLVLWSFRLSIDTSKPVNDMAFMTGVVPNAQPCSINFEPRIDKEELKVRMQQYPDDA</sequence>
<dbReference type="PRINTS" id="PR00463">
    <property type="entry name" value="EP450I"/>
</dbReference>
<dbReference type="AlphaFoldDB" id="A0A0D0DVS7"/>
<protein>
    <recommendedName>
        <fullName evidence="14">Cytochrome P450</fullName>
    </recommendedName>
</protein>
<evidence type="ECO:0000256" key="7">
    <source>
        <dbReference type="ARBA" id="ARBA00023004"/>
    </source>
</evidence>
<dbReference type="GO" id="GO:0005506">
    <property type="term" value="F:iron ion binding"/>
    <property type="evidence" value="ECO:0007669"/>
    <property type="project" value="InterPro"/>
</dbReference>
<dbReference type="InterPro" id="IPR036396">
    <property type="entry name" value="Cyt_P450_sf"/>
</dbReference>
<evidence type="ECO:0000256" key="10">
    <source>
        <dbReference type="RuleBase" id="RU000461"/>
    </source>
</evidence>
<dbReference type="CDD" id="cd11065">
    <property type="entry name" value="CYP64-like"/>
    <property type="match status" value="1"/>
</dbReference>
<evidence type="ECO:0000313" key="13">
    <source>
        <dbReference type="Proteomes" id="UP000054538"/>
    </source>
</evidence>
<dbReference type="GO" id="GO:0020037">
    <property type="term" value="F:heme binding"/>
    <property type="evidence" value="ECO:0007669"/>
    <property type="project" value="InterPro"/>
</dbReference>
<dbReference type="InterPro" id="IPR002401">
    <property type="entry name" value="Cyt_P450_E_grp-I"/>
</dbReference>
<dbReference type="PROSITE" id="PS00086">
    <property type="entry name" value="CYTOCHROME_P450"/>
    <property type="match status" value="1"/>
</dbReference>
<dbReference type="PANTHER" id="PTHR46300">
    <property type="entry name" value="P450, PUTATIVE (EUROFUNG)-RELATED-RELATED"/>
    <property type="match status" value="1"/>
</dbReference>
<dbReference type="Proteomes" id="UP000054538">
    <property type="component" value="Unassembled WGS sequence"/>
</dbReference>
<comment type="cofactor">
    <cofactor evidence="1 9">
        <name>heme</name>
        <dbReference type="ChEBI" id="CHEBI:30413"/>
    </cofactor>
</comment>
<dbReference type="STRING" id="930991.A0A0D0DVS7"/>
<keyword evidence="11" id="KW-1133">Transmembrane helix</keyword>
<keyword evidence="11" id="KW-0812">Transmembrane</keyword>
<evidence type="ECO:0000256" key="4">
    <source>
        <dbReference type="ARBA" id="ARBA00022617"/>
    </source>
</evidence>
<keyword evidence="8 10" id="KW-0503">Monooxygenase</keyword>
<evidence type="ECO:0000256" key="3">
    <source>
        <dbReference type="ARBA" id="ARBA00010617"/>
    </source>
</evidence>
<dbReference type="EMBL" id="KN824870">
    <property type="protein sequence ID" value="KIK99098.1"/>
    <property type="molecule type" value="Genomic_DNA"/>
</dbReference>
<evidence type="ECO:0000256" key="6">
    <source>
        <dbReference type="ARBA" id="ARBA00023002"/>
    </source>
</evidence>
<evidence type="ECO:0000256" key="11">
    <source>
        <dbReference type="SAM" id="Phobius"/>
    </source>
</evidence>
<dbReference type="InterPro" id="IPR001128">
    <property type="entry name" value="Cyt_P450"/>
</dbReference>
<dbReference type="PANTHER" id="PTHR46300:SF1">
    <property type="entry name" value="P450, PUTATIVE (EUROFUNG)-RELATED"/>
    <property type="match status" value="1"/>
</dbReference>
<keyword evidence="13" id="KW-1185">Reference proteome</keyword>
<reference evidence="12 13" key="1">
    <citation type="submission" date="2014-04" db="EMBL/GenBank/DDBJ databases">
        <authorList>
            <consortium name="DOE Joint Genome Institute"/>
            <person name="Kuo A."/>
            <person name="Kohler A."/>
            <person name="Jargeat P."/>
            <person name="Nagy L.G."/>
            <person name="Floudas D."/>
            <person name="Copeland A."/>
            <person name="Barry K.W."/>
            <person name="Cichocki N."/>
            <person name="Veneault-Fourrey C."/>
            <person name="LaButti K."/>
            <person name="Lindquist E.A."/>
            <person name="Lipzen A."/>
            <person name="Lundell T."/>
            <person name="Morin E."/>
            <person name="Murat C."/>
            <person name="Sun H."/>
            <person name="Tunlid A."/>
            <person name="Henrissat B."/>
            <person name="Grigoriev I.V."/>
            <person name="Hibbett D.S."/>
            <person name="Martin F."/>
            <person name="Nordberg H.P."/>
            <person name="Cantor M.N."/>
            <person name="Hua S.X."/>
        </authorList>
    </citation>
    <scope>NUCLEOTIDE SEQUENCE [LARGE SCALE GENOMIC DNA]</scope>
    <source>
        <strain evidence="12 13">Ve08.2h10</strain>
    </source>
</reference>
<keyword evidence="11" id="KW-0472">Membrane</keyword>
<keyword evidence="5 9" id="KW-0479">Metal-binding</keyword>
<evidence type="ECO:0000256" key="1">
    <source>
        <dbReference type="ARBA" id="ARBA00001971"/>
    </source>
</evidence>
<dbReference type="HOGENOM" id="CLU_001570_2_1_1"/>
<dbReference type="SUPFAM" id="SSF48264">
    <property type="entry name" value="Cytochrome P450"/>
    <property type="match status" value="1"/>
</dbReference>
<evidence type="ECO:0000313" key="12">
    <source>
        <dbReference type="EMBL" id="KIK99098.1"/>
    </source>
</evidence>
<name>A0A0D0DVS7_9AGAM</name>
<keyword evidence="4 9" id="KW-0349">Heme</keyword>
<dbReference type="Gene3D" id="1.10.630.10">
    <property type="entry name" value="Cytochrome P450"/>
    <property type="match status" value="1"/>
</dbReference>
<dbReference type="GO" id="GO:0004497">
    <property type="term" value="F:monooxygenase activity"/>
    <property type="evidence" value="ECO:0007669"/>
    <property type="project" value="UniProtKB-KW"/>
</dbReference>
<evidence type="ECO:0000256" key="2">
    <source>
        <dbReference type="ARBA" id="ARBA00005179"/>
    </source>
</evidence>
<reference evidence="13" key="2">
    <citation type="submission" date="2015-01" db="EMBL/GenBank/DDBJ databases">
        <title>Evolutionary Origins and Diversification of the Mycorrhizal Mutualists.</title>
        <authorList>
            <consortium name="DOE Joint Genome Institute"/>
            <consortium name="Mycorrhizal Genomics Consortium"/>
            <person name="Kohler A."/>
            <person name="Kuo A."/>
            <person name="Nagy L.G."/>
            <person name="Floudas D."/>
            <person name="Copeland A."/>
            <person name="Barry K.W."/>
            <person name="Cichocki N."/>
            <person name="Veneault-Fourrey C."/>
            <person name="LaButti K."/>
            <person name="Lindquist E.A."/>
            <person name="Lipzen A."/>
            <person name="Lundell T."/>
            <person name="Morin E."/>
            <person name="Murat C."/>
            <person name="Riley R."/>
            <person name="Ohm R."/>
            <person name="Sun H."/>
            <person name="Tunlid A."/>
            <person name="Henrissat B."/>
            <person name="Grigoriev I.V."/>
            <person name="Hibbett D.S."/>
            <person name="Martin F."/>
        </authorList>
    </citation>
    <scope>NUCLEOTIDE SEQUENCE [LARGE SCALE GENOMIC DNA]</scope>
    <source>
        <strain evidence="13">Ve08.2h10</strain>
    </source>
</reference>
<accession>A0A0D0DVS7</accession>
<evidence type="ECO:0000256" key="8">
    <source>
        <dbReference type="ARBA" id="ARBA00023033"/>
    </source>
</evidence>
<evidence type="ECO:0000256" key="9">
    <source>
        <dbReference type="PIRSR" id="PIRSR602401-1"/>
    </source>
</evidence>
<comment type="pathway">
    <text evidence="2">Secondary metabolite biosynthesis.</text>
</comment>